<evidence type="ECO:0000256" key="1">
    <source>
        <dbReference type="SAM" id="MobiDB-lite"/>
    </source>
</evidence>
<proteinExistence type="predicted"/>
<dbReference type="InterPro" id="IPR048324">
    <property type="entry name" value="ZSWIM1-3_RNaseH-like"/>
</dbReference>
<dbReference type="OrthoDB" id="127825at2759"/>
<dbReference type="Proteomes" id="UP000688947">
    <property type="component" value="Unassembled WGS sequence"/>
</dbReference>
<gene>
    <name evidence="3" type="ORF">JG687_00015093</name>
</gene>
<sequence>MIAGKLVRYRNSSGLILIPIRGTVRWEKPCLRWTVRTTKASGCSSGDSDYEEKPRVRTNDSSGDVSSDDMDGDKSDRVSSQRLAGVSVDADSAVVELSQGEIAHIEKSEHTALVQIFKDNNPEWDQIRVVATNKAVHDKDVLREMVPDALVTTIAQRRKVLQWMVKTEELHGDEKLFWKVVDQFPSIFKAKTLRSNVDKAGD</sequence>
<dbReference type="EMBL" id="JAENGZ010001297">
    <property type="protein sequence ID" value="KAG6949069.1"/>
    <property type="molecule type" value="Genomic_DNA"/>
</dbReference>
<dbReference type="AlphaFoldDB" id="A0A8T1TYY3"/>
<feature type="region of interest" description="Disordered" evidence="1">
    <location>
        <begin position="39"/>
        <end position="84"/>
    </location>
</feature>
<protein>
    <recommendedName>
        <fullName evidence="2">ZSWIM1/3 RNaseH-like domain-containing protein</fullName>
    </recommendedName>
</protein>
<accession>A0A8T1TYY3</accession>
<dbReference type="Pfam" id="PF21056">
    <property type="entry name" value="ZSWIM1-3_RNaseH-like"/>
    <property type="match status" value="1"/>
</dbReference>
<evidence type="ECO:0000313" key="3">
    <source>
        <dbReference type="EMBL" id="KAG6949069.1"/>
    </source>
</evidence>
<name>A0A8T1TYY3_9STRA</name>
<evidence type="ECO:0000259" key="2">
    <source>
        <dbReference type="Pfam" id="PF21056"/>
    </source>
</evidence>
<evidence type="ECO:0000313" key="4">
    <source>
        <dbReference type="Proteomes" id="UP000688947"/>
    </source>
</evidence>
<dbReference type="VEuPathDB" id="FungiDB:PC110_g15710"/>
<dbReference type="VEuPathDB" id="FungiDB:PC110_g20447"/>
<comment type="caution">
    <text evidence="3">The sequence shown here is derived from an EMBL/GenBank/DDBJ whole genome shotgun (WGS) entry which is preliminary data.</text>
</comment>
<organism evidence="3 4">
    <name type="scientific">Phytophthora cactorum</name>
    <dbReference type="NCBI Taxonomy" id="29920"/>
    <lineage>
        <taxon>Eukaryota</taxon>
        <taxon>Sar</taxon>
        <taxon>Stramenopiles</taxon>
        <taxon>Oomycota</taxon>
        <taxon>Peronosporomycetes</taxon>
        <taxon>Peronosporales</taxon>
        <taxon>Peronosporaceae</taxon>
        <taxon>Phytophthora</taxon>
    </lineage>
</organism>
<reference evidence="3" key="1">
    <citation type="submission" date="2021-01" db="EMBL/GenBank/DDBJ databases">
        <title>Phytophthora aleatoria, a newly-described species from Pinus radiata is distinct from Phytophthora cactorum isolates based on comparative genomics.</title>
        <authorList>
            <person name="Mcdougal R."/>
            <person name="Panda P."/>
            <person name="Williams N."/>
            <person name="Studholme D.J."/>
        </authorList>
    </citation>
    <scope>NUCLEOTIDE SEQUENCE</scope>
    <source>
        <strain evidence="3">NZFS 3830</strain>
    </source>
</reference>
<feature type="domain" description="ZSWIM1/3 RNaseH-like" evidence="2">
    <location>
        <begin position="106"/>
        <end position="151"/>
    </location>
</feature>